<dbReference type="AlphaFoldDB" id="A0A7V4U2X7"/>
<gene>
    <name evidence="3" type="ORF">ENK44_11570</name>
</gene>
<dbReference type="EMBL" id="DRQG01000108">
    <property type="protein sequence ID" value="HGY56337.1"/>
    <property type="molecule type" value="Genomic_DNA"/>
</dbReference>
<dbReference type="SUPFAM" id="SSF55781">
    <property type="entry name" value="GAF domain-like"/>
    <property type="match status" value="1"/>
</dbReference>
<feature type="domain" description="GAF" evidence="2">
    <location>
        <begin position="54"/>
        <end position="158"/>
    </location>
</feature>
<dbReference type="InterPro" id="IPR029016">
    <property type="entry name" value="GAF-like_dom_sf"/>
</dbReference>
<dbReference type="PANTHER" id="PTHR21021">
    <property type="entry name" value="GAF/PUTATIVE CYTOSKELETAL PROTEIN"/>
    <property type="match status" value="1"/>
</dbReference>
<dbReference type="InterPro" id="IPR003018">
    <property type="entry name" value="GAF"/>
</dbReference>
<dbReference type="GO" id="GO:0005829">
    <property type="term" value="C:cytosol"/>
    <property type="evidence" value="ECO:0007669"/>
    <property type="project" value="TreeGrafter"/>
</dbReference>
<evidence type="ECO:0000256" key="1">
    <source>
        <dbReference type="ARBA" id="ARBA00038454"/>
    </source>
</evidence>
<dbReference type="Gene3D" id="3.30.450.40">
    <property type="match status" value="1"/>
</dbReference>
<dbReference type="FunFam" id="3.30.450.40:FF:000008">
    <property type="entry name" value="GAF domain-containing proteins"/>
    <property type="match status" value="1"/>
</dbReference>
<dbReference type="PROSITE" id="PS01320">
    <property type="entry name" value="UPF0067"/>
    <property type="match status" value="1"/>
</dbReference>
<evidence type="ECO:0000313" key="3">
    <source>
        <dbReference type="EMBL" id="HGY56337.1"/>
    </source>
</evidence>
<protein>
    <submittedName>
        <fullName evidence="3">GAF domain-containing protein</fullName>
    </submittedName>
</protein>
<accession>A0A7V4U2X7</accession>
<comment type="caution">
    <text evidence="3">The sequence shown here is derived from an EMBL/GenBank/DDBJ whole genome shotgun (WGS) entry which is preliminary data.</text>
</comment>
<dbReference type="InterPro" id="IPR051330">
    <property type="entry name" value="Phosphatase_reg/MetRdx"/>
</dbReference>
<comment type="similarity">
    <text evidence="1">Belongs to the free Met sulfoxide reductase family.</text>
</comment>
<dbReference type="Proteomes" id="UP000885779">
    <property type="component" value="Unassembled WGS sequence"/>
</dbReference>
<dbReference type="GO" id="GO:0033745">
    <property type="term" value="F:L-methionine-(R)-S-oxide reductase activity"/>
    <property type="evidence" value="ECO:0007669"/>
    <property type="project" value="TreeGrafter"/>
</dbReference>
<organism evidence="3">
    <name type="scientific">Caldithrix abyssi</name>
    <dbReference type="NCBI Taxonomy" id="187145"/>
    <lineage>
        <taxon>Bacteria</taxon>
        <taxon>Pseudomonadati</taxon>
        <taxon>Calditrichota</taxon>
        <taxon>Calditrichia</taxon>
        <taxon>Calditrichales</taxon>
        <taxon>Calditrichaceae</taxon>
        <taxon>Caldithrix</taxon>
    </lineage>
</organism>
<reference evidence="3" key="1">
    <citation type="journal article" date="2020" name="mSystems">
        <title>Genome- and Community-Level Interaction Insights into Carbon Utilization and Element Cycling Functions of Hydrothermarchaeota in Hydrothermal Sediment.</title>
        <authorList>
            <person name="Zhou Z."/>
            <person name="Liu Y."/>
            <person name="Xu W."/>
            <person name="Pan J."/>
            <person name="Luo Z.H."/>
            <person name="Li M."/>
        </authorList>
    </citation>
    <scope>NUCLEOTIDE SEQUENCE [LARGE SCALE GENOMIC DNA]</scope>
    <source>
        <strain evidence="3">HyVt-577</strain>
    </source>
</reference>
<sequence>MSEQLPDIDYTEVSRRVFYELLSKQAQSLFENERDAIANMANLSALLYEALQNVNWVGFYRLIGNELVLGPFQGRVACVRIKMGSGVCGTSAQRKQTIIVDDVHQFSGHIACDARSRSEIVVPIIKNGTLLGVLDIDSPVLSRFTIEDKKGLEKLVELLITGTNF</sequence>
<evidence type="ECO:0000259" key="2">
    <source>
        <dbReference type="Pfam" id="PF01590"/>
    </source>
</evidence>
<dbReference type="PANTHER" id="PTHR21021:SF15">
    <property type="entry name" value="FREE METHIONINE-R-SULFOXIDE REDUCTASE"/>
    <property type="match status" value="1"/>
</dbReference>
<proteinExistence type="inferred from homology"/>
<dbReference type="Pfam" id="PF01590">
    <property type="entry name" value="GAF"/>
    <property type="match status" value="1"/>
</dbReference>
<dbReference type="InterPro" id="IPR000614">
    <property type="entry name" value="FRMsr_CS"/>
</dbReference>
<name>A0A7V4U2X7_CALAY</name>